<feature type="region of interest" description="Disordered" evidence="7">
    <location>
        <begin position="299"/>
        <end position="355"/>
    </location>
</feature>
<keyword evidence="6" id="KW-0539">Nucleus</keyword>
<comment type="subcellular location">
    <subcellularLocation>
        <location evidence="2">Cytoplasm</location>
    </subcellularLocation>
    <subcellularLocation>
        <location evidence="1">Nucleus</location>
    </subcellularLocation>
</comment>
<evidence type="ECO:0000256" key="7">
    <source>
        <dbReference type="SAM" id="MobiDB-lite"/>
    </source>
</evidence>
<dbReference type="AlphaFoldDB" id="A0AAV2TQL0"/>
<protein>
    <recommendedName>
        <fullName evidence="8">PCI domain-containing protein</fullName>
    </recommendedName>
</protein>
<evidence type="ECO:0000259" key="8">
    <source>
        <dbReference type="PROSITE" id="PS50250"/>
    </source>
</evidence>
<feature type="region of interest" description="Disordered" evidence="7">
    <location>
        <begin position="101"/>
        <end position="122"/>
    </location>
</feature>
<comment type="caution">
    <text evidence="9">The sequence shown here is derived from an EMBL/GenBank/DDBJ whole genome shotgun (WGS) entry which is preliminary data.</text>
</comment>
<dbReference type="GO" id="GO:0008180">
    <property type="term" value="C:COP9 signalosome"/>
    <property type="evidence" value="ECO:0007669"/>
    <property type="project" value="UniProtKB-KW"/>
</dbReference>
<dbReference type="Pfam" id="PF01399">
    <property type="entry name" value="PCI"/>
    <property type="match status" value="1"/>
</dbReference>
<dbReference type="InterPro" id="IPR019585">
    <property type="entry name" value="Rpn7/CSN1"/>
</dbReference>
<feature type="region of interest" description="Disordered" evidence="7">
    <location>
        <begin position="1"/>
        <end position="28"/>
    </location>
</feature>
<dbReference type="Pfam" id="PF10602">
    <property type="entry name" value="RPN7"/>
    <property type="match status" value="1"/>
</dbReference>
<dbReference type="GO" id="GO:0005737">
    <property type="term" value="C:cytoplasm"/>
    <property type="evidence" value="ECO:0007669"/>
    <property type="project" value="UniProtKB-SubCell"/>
</dbReference>
<dbReference type="PANTHER" id="PTHR14145:SF2">
    <property type="entry name" value="COP9 SIGNALOSOME COMPLEX SUBUNIT 1"/>
    <property type="match status" value="1"/>
</dbReference>
<evidence type="ECO:0000256" key="5">
    <source>
        <dbReference type="ARBA" id="ARBA00022790"/>
    </source>
</evidence>
<feature type="compositionally biased region" description="Polar residues" evidence="7">
    <location>
        <begin position="299"/>
        <end position="349"/>
    </location>
</feature>
<dbReference type="EMBL" id="CAXLJL010000512">
    <property type="protein sequence ID" value="CAL5138648.1"/>
    <property type="molecule type" value="Genomic_DNA"/>
</dbReference>
<dbReference type="SMART" id="SM00088">
    <property type="entry name" value="PINT"/>
    <property type="match status" value="1"/>
</dbReference>
<reference evidence="9" key="1">
    <citation type="submission" date="2024-06" db="EMBL/GenBank/DDBJ databases">
        <authorList>
            <person name="Liu X."/>
            <person name="Lenzi L."/>
            <person name="Haldenby T S."/>
            <person name="Uol C."/>
        </authorList>
    </citation>
    <scope>NUCLEOTIDE SEQUENCE</scope>
</reference>
<dbReference type="InterPro" id="IPR036390">
    <property type="entry name" value="WH_DNA-bd_sf"/>
</dbReference>
<organism evidence="9 10">
    <name type="scientific">Calicophoron daubneyi</name>
    <name type="common">Rumen fluke</name>
    <name type="synonym">Paramphistomum daubneyi</name>
    <dbReference type="NCBI Taxonomy" id="300641"/>
    <lineage>
        <taxon>Eukaryota</taxon>
        <taxon>Metazoa</taxon>
        <taxon>Spiralia</taxon>
        <taxon>Lophotrochozoa</taxon>
        <taxon>Platyhelminthes</taxon>
        <taxon>Trematoda</taxon>
        <taxon>Digenea</taxon>
        <taxon>Plagiorchiida</taxon>
        <taxon>Pronocephalata</taxon>
        <taxon>Paramphistomoidea</taxon>
        <taxon>Paramphistomidae</taxon>
        <taxon>Calicophoron</taxon>
    </lineage>
</organism>
<dbReference type="Proteomes" id="UP001497525">
    <property type="component" value="Unassembled WGS sequence"/>
</dbReference>
<gene>
    <name evidence="9" type="ORF">CDAUBV1_LOCUS13468</name>
</gene>
<evidence type="ECO:0000256" key="2">
    <source>
        <dbReference type="ARBA" id="ARBA00004496"/>
    </source>
</evidence>
<evidence type="ECO:0000256" key="6">
    <source>
        <dbReference type="ARBA" id="ARBA00023242"/>
    </source>
</evidence>
<accession>A0AAV2TQL0</accession>
<evidence type="ECO:0000256" key="1">
    <source>
        <dbReference type="ARBA" id="ARBA00004123"/>
    </source>
</evidence>
<keyword evidence="4" id="KW-0963">Cytoplasm</keyword>
<evidence type="ECO:0000313" key="10">
    <source>
        <dbReference type="Proteomes" id="UP001497525"/>
    </source>
</evidence>
<sequence>MMFADNFQNDPLLVDEGAPPGSSDTESRTIEGEVQIDLSNYISSYHGYVYYQRLFFIAQRCPALRVAAICLAHDYIKKSTLDITAYNRVFLLLAEQQGGPAVSTSAGSGESPDEPHEESAMRGAVNSAGGQLPDAVLLPGAGEVMSSTPSLSEAAKTTLMSVMSGKNDAKLVYDAQWEESTRRKGTILLDQLDTELKNYKANSIKESIRRGSDDLGDLYLKLGQLNNARKCYARSRDYCTSQQQEITMCLNVIKVAIFQRAWSQVSAHVTRAQALSELREAAVNSTTIPAQQRLRTGLLSRSSAAGVTRPTATNGPGSSRTANGGSSRPGSGITSESIGSRPLSRQLSDGGSGMVAGGQSYRDAMASARTQLAIAAGLVELAARNFRGAALSFLQVNPDHCESPTSSIVTQSDLAYFVTLCSLATFDRTELASQVLSSPNVRLLLEAEPACRDMLQAFHQADYAACLGRLNKLRDTLRLDLFLADHVAVLCREIRSRALCQYFSPYSSADLNRMAKAFDTTVADLENELAVLIQEGNIKARIDSHKQLLRVLNVDQRCLTFARAMRLVDEYKKRTQAMVLRMSLARQRLSCQTGHEDADAAMSYMVQHRLPHHVNEQP</sequence>
<evidence type="ECO:0000313" key="9">
    <source>
        <dbReference type="EMBL" id="CAL5138648.1"/>
    </source>
</evidence>
<evidence type="ECO:0000256" key="4">
    <source>
        <dbReference type="ARBA" id="ARBA00022490"/>
    </source>
</evidence>
<proteinExistence type="inferred from homology"/>
<comment type="similarity">
    <text evidence="3">Belongs to the CSN1 family.</text>
</comment>
<dbReference type="PROSITE" id="PS50250">
    <property type="entry name" value="PCI"/>
    <property type="match status" value="1"/>
</dbReference>
<dbReference type="PANTHER" id="PTHR14145">
    <property type="entry name" value="26S PROTESOME SUBUNIT 6"/>
    <property type="match status" value="1"/>
</dbReference>
<evidence type="ECO:0000256" key="3">
    <source>
        <dbReference type="ARBA" id="ARBA00008793"/>
    </source>
</evidence>
<dbReference type="InterPro" id="IPR045135">
    <property type="entry name" value="Rpn7_N"/>
</dbReference>
<dbReference type="SUPFAM" id="SSF46785">
    <property type="entry name" value="Winged helix' DNA-binding domain"/>
    <property type="match status" value="1"/>
</dbReference>
<feature type="domain" description="PCI" evidence="8">
    <location>
        <begin position="385"/>
        <end position="556"/>
    </location>
</feature>
<dbReference type="InterPro" id="IPR000717">
    <property type="entry name" value="PCI_dom"/>
</dbReference>
<keyword evidence="5" id="KW-0736">Signalosome</keyword>
<dbReference type="Gene3D" id="1.25.40.570">
    <property type="match status" value="3"/>
</dbReference>
<name>A0AAV2TQL0_CALDB</name>